<evidence type="ECO:0000313" key="4">
    <source>
        <dbReference type="EMBL" id="PKR90599.1"/>
    </source>
</evidence>
<keyword evidence="2" id="KW-0732">Signal</keyword>
<feature type="region of interest" description="Disordered" evidence="1">
    <location>
        <begin position="206"/>
        <end position="232"/>
    </location>
</feature>
<organism evidence="4 5">
    <name type="scientific">Pleomorphomonas diazotrophica</name>
    <dbReference type="NCBI Taxonomy" id="1166257"/>
    <lineage>
        <taxon>Bacteria</taxon>
        <taxon>Pseudomonadati</taxon>
        <taxon>Pseudomonadota</taxon>
        <taxon>Alphaproteobacteria</taxon>
        <taxon>Hyphomicrobiales</taxon>
        <taxon>Pleomorphomonadaceae</taxon>
        <taxon>Pleomorphomonas</taxon>
    </lineage>
</organism>
<feature type="domain" description="Phytase-like" evidence="3">
    <location>
        <begin position="55"/>
        <end position="434"/>
    </location>
</feature>
<evidence type="ECO:0000259" key="3">
    <source>
        <dbReference type="Pfam" id="PF13449"/>
    </source>
</evidence>
<sequence length="464" mass="48823">MKILPLSIFSVTLLAGAMASAAADLPINKGLVAAGRLPADLLDSFGETFGSGSGMSVIDWKKTDRGYEGSFLLLPDRGYNVEGTTDYRTRVNRLSIAFAAPEAGKAAVAELKLESTVLLTDKSGKPMSGLDPVAVNRDNGADLPGAATGAVSLDPEAIVRLPDGSLMISDEYGPAVYHFTADGKLVSATLPPPALLPMRKGAINFSSNNPGVGAPKPDPEDPETGRQNNQGFEGMAFNPATRELTVVLQSATRQDGGDKKTTRFNTRALVYDAADPDALNLKAEYVVPLPTFKDGEGKTLVAAQSELAVLPDGRLLLLSRDSNNGWGVKGDTSLYRRVDLLDLAGATNIAGTEFDGGKPVAPKGVLDPSVTPATLATVVDMNDNAELNKAGLHNGAPHDASDLSEKWEAMGVVPALDPEHPNDVLLLIANDNDFMTTKGHQVGADYKADADVDTMVLVYRLSLD</sequence>
<dbReference type="InterPro" id="IPR027372">
    <property type="entry name" value="Phytase-like_dom"/>
</dbReference>
<dbReference type="PANTHER" id="PTHR37957:SF1">
    <property type="entry name" value="PHYTASE-LIKE DOMAIN-CONTAINING PROTEIN"/>
    <property type="match status" value="1"/>
</dbReference>
<protein>
    <recommendedName>
        <fullName evidence="3">Phytase-like domain-containing protein</fullName>
    </recommendedName>
</protein>
<dbReference type="Pfam" id="PF13449">
    <property type="entry name" value="Phytase-like"/>
    <property type="match status" value="1"/>
</dbReference>
<comment type="caution">
    <text evidence="4">The sequence shown here is derived from an EMBL/GenBank/DDBJ whole genome shotgun (WGS) entry which is preliminary data.</text>
</comment>
<evidence type="ECO:0000313" key="5">
    <source>
        <dbReference type="Proteomes" id="UP000233491"/>
    </source>
</evidence>
<feature type="signal peptide" evidence="2">
    <location>
        <begin position="1"/>
        <end position="22"/>
    </location>
</feature>
<proteinExistence type="predicted"/>
<dbReference type="Proteomes" id="UP000233491">
    <property type="component" value="Unassembled WGS sequence"/>
</dbReference>
<reference evidence="4 5" key="1">
    <citation type="submission" date="2017-12" db="EMBL/GenBank/DDBJ databases">
        <title>Anaerobic carbon monoxide metabolism by Pleomorphomonas carboxyditropha sp. nov., a new mesophilic hydrogenogenic carboxidotroph.</title>
        <authorList>
            <person name="Esquivel-Elizondo S."/>
            <person name="Krajmalnik-Brown R."/>
        </authorList>
    </citation>
    <scope>NUCLEOTIDE SEQUENCE [LARGE SCALE GENOMIC DNA]</scope>
    <source>
        <strain evidence="4 5">R5-392</strain>
    </source>
</reference>
<accession>A0A1I4QLG8</accession>
<gene>
    <name evidence="4" type="ORF">CXZ10_04345</name>
</gene>
<keyword evidence="5" id="KW-1185">Reference proteome</keyword>
<evidence type="ECO:0000256" key="2">
    <source>
        <dbReference type="SAM" id="SignalP"/>
    </source>
</evidence>
<dbReference type="SUPFAM" id="SSF101898">
    <property type="entry name" value="NHL repeat"/>
    <property type="match status" value="1"/>
</dbReference>
<dbReference type="OrthoDB" id="384721at2"/>
<evidence type="ECO:0000256" key="1">
    <source>
        <dbReference type="SAM" id="MobiDB-lite"/>
    </source>
</evidence>
<feature type="chain" id="PRO_5015065644" description="Phytase-like domain-containing protein" evidence="2">
    <location>
        <begin position="23"/>
        <end position="464"/>
    </location>
</feature>
<dbReference type="PANTHER" id="PTHR37957">
    <property type="entry name" value="BLR7070 PROTEIN"/>
    <property type="match status" value="1"/>
</dbReference>
<dbReference type="AlphaFoldDB" id="A0A1I4QLG8"/>
<dbReference type="EMBL" id="PJNW01000002">
    <property type="protein sequence ID" value="PKR90599.1"/>
    <property type="molecule type" value="Genomic_DNA"/>
</dbReference>
<name>A0A1I4QLG8_9HYPH</name>